<dbReference type="PROSITE" id="PS51257">
    <property type="entry name" value="PROKAR_LIPOPROTEIN"/>
    <property type="match status" value="1"/>
</dbReference>
<dbReference type="OrthoDB" id="2885721at2"/>
<accession>A0A1H3NKQ8</accession>
<dbReference type="Proteomes" id="UP000198935">
    <property type="component" value="Unassembled WGS sequence"/>
</dbReference>
<organism evidence="2 3">
    <name type="scientific">Evansella caseinilytica</name>
    <dbReference type="NCBI Taxonomy" id="1503961"/>
    <lineage>
        <taxon>Bacteria</taxon>
        <taxon>Bacillati</taxon>
        <taxon>Bacillota</taxon>
        <taxon>Bacilli</taxon>
        <taxon>Bacillales</taxon>
        <taxon>Bacillaceae</taxon>
        <taxon>Evansella</taxon>
    </lineage>
</organism>
<name>A0A1H3NKQ8_9BACI</name>
<dbReference type="EMBL" id="FNPI01000004">
    <property type="protein sequence ID" value="SDY88799.1"/>
    <property type="molecule type" value="Genomic_DNA"/>
</dbReference>
<gene>
    <name evidence="2" type="ORF">SAMN05421736_10493</name>
</gene>
<evidence type="ECO:0000259" key="1">
    <source>
        <dbReference type="Pfam" id="PF22819"/>
    </source>
</evidence>
<protein>
    <recommendedName>
        <fullName evidence="1">TcaA protein NTF2-like domain-containing protein</fullName>
    </recommendedName>
</protein>
<dbReference type="AlphaFoldDB" id="A0A1H3NKQ8"/>
<evidence type="ECO:0000313" key="2">
    <source>
        <dbReference type="EMBL" id="SDY88799.1"/>
    </source>
</evidence>
<evidence type="ECO:0000313" key="3">
    <source>
        <dbReference type="Proteomes" id="UP000198935"/>
    </source>
</evidence>
<reference evidence="3" key="1">
    <citation type="submission" date="2016-10" db="EMBL/GenBank/DDBJ databases">
        <authorList>
            <person name="Varghese N."/>
            <person name="Submissions S."/>
        </authorList>
    </citation>
    <scope>NUCLEOTIDE SEQUENCE [LARGE SCALE GENOMIC DNA]</scope>
    <source>
        <strain evidence="3">SP</strain>
    </source>
</reference>
<proteinExistence type="predicted"/>
<keyword evidence="3" id="KW-1185">Reference proteome</keyword>
<sequence length="150" mass="18126">MKPLKIMFICFTVILLAACEEEVEWTEVNNPQLHEEVLAFMELYMETWEESLSLQQFSLMERFFVPNSHVYHMQRRLHQQMIAERKQETLVAFTEVRLEENQYDEYRWSWTETVETAQPGDVATTEEQKKSYYLSPAKDDYRITAIERRE</sequence>
<dbReference type="InterPro" id="IPR054528">
    <property type="entry name" value="TcaA_5th"/>
</dbReference>
<feature type="domain" description="TcaA protein NTF2-like" evidence="1">
    <location>
        <begin position="34"/>
        <end position="146"/>
    </location>
</feature>
<dbReference type="Pfam" id="PF22819">
    <property type="entry name" value="TcaA_5th"/>
    <property type="match status" value="1"/>
</dbReference>